<evidence type="ECO:0000313" key="3">
    <source>
        <dbReference type="Proteomes" id="UP000745577"/>
    </source>
</evidence>
<evidence type="ECO:0000313" key="2">
    <source>
        <dbReference type="EMBL" id="MCA9379867.1"/>
    </source>
</evidence>
<proteinExistence type="predicted"/>
<dbReference type="AlphaFoldDB" id="A0A955I792"/>
<feature type="domain" description="HNH nuclease" evidence="1">
    <location>
        <begin position="292"/>
        <end position="343"/>
    </location>
</feature>
<keyword evidence="2" id="KW-0378">Hydrolase</keyword>
<reference evidence="2" key="2">
    <citation type="journal article" date="2021" name="Microbiome">
        <title>Successional dynamics and alternative stable states in a saline activated sludge microbial community over 9 years.</title>
        <authorList>
            <person name="Wang Y."/>
            <person name="Ye J."/>
            <person name="Ju F."/>
            <person name="Liu L."/>
            <person name="Boyd J.A."/>
            <person name="Deng Y."/>
            <person name="Parks D.H."/>
            <person name="Jiang X."/>
            <person name="Yin X."/>
            <person name="Woodcroft B.J."/>
            <person name="Tyson G.W."/>
            <person name="Hugenholtz P."/>
            <person name="Polz M.F."/>
            <person name="Zhang T."/>
        </authorList>
    </citation>
    <scope>NUCLEOTIDE SEQUENCE</scope>
    <source>
        <strain evidence="2">HKST-UBA15</strain>
    </source>
</reference>
<protein>
    <submittedName>
        <fullName evidence="2">HNH endonuclease</fullName>
    </submittedName>
</protein>
<gene>
    <name evidence="2" type="ORF">KC675_01675</name>
</gene>
<sequence length="393" mass="45979">MVIASILLYYIPQITDNLLMNMLDINIDKSKFEQQFDRFIRYVLSTSSETHFLSFSSNETTSKQEGYKLDVYEEAKQNLSYKKWIESDIGTGRIHGDSVKALRISGNKNNLVDWRLIDRYANKEILKTDLSDLEGTIFNLFNNIQEESVLFGQLVESIGANYSLIAYFFFIKDKQRFLPISTNRFDKAFQLIGIEEFSTTQHCTWDNYQTYNLIVEEVQSLLNEKIKGEVYLLDAHSFLWMISGDLESDLKPEFKDFQWRNPDVSTVKREILQRQGQEVFRKKLLQYWKNKCSVTKLDYDSLLVASHIKPWKDSTDQERFDVHNGLLLTPNLDKLFDKGLISFASDGQILISSKLSDTQKKLLGLDNTLRIDDLEIAHSYYLEYHRNNIFMKS</sequence>
<keyword evidence="2" id="KW-0540">Nuclease</keyword>
<keyword evidence="2" id="KW-0255">Endonuclease</keyword>
<name>A0A955I792_9BACT</name>
<comment type="caution">
    <text evidence="2">The sequence shown here is derived from an EMBL/GenBank/DDBJ whole genome shotgun (WGS) entry which is preliminary data.</text>
</comment>
<dbReference type="Proteomes" id="UP000745577">
    <property type="component" value="Unassembled WGS sequence"/>
</dbReference>
<dbReference type="InterPro" id="IPR003615">
    <property type="entry name" value="HNH_nuc"/>
</dbReference>
<accession>A0A955I792</accession>
<evidence type="ECO:0000259" key="1">
    <source>
        <dbReference type="Pfam" id="PF13391"/>
    </source>
</evidence>
<dbReference type="Pfam" id="PF13391">
    <property type="entry name" value="HNH_2"/>
    <property type="match status" value="1"/>
</dbReference>
<dbReference type="EMBL" id="JAGQLL010000016">
    <property type="protein sequence ID" value="MCA9379867.1"/>
    <property type="molecule type" value="Genomic_DNA"/>
</dbReference>
<dbReference type="GO" id="GO:0004519">
    <property type="term" value="F:endonuclease activity"/>
    <property type="evidence" value="ECO:0007669"/>
    <property type="project" value="UniProtKB-KW"/>
</dbReference>
<reference evidence="2" key="1">
    <citation type="submission" date="2020-04" db="EMBL/GenBank/DDBJ databases">
        <authorList>
            <person name="Zhang T."/>
        </authorList>
    </citation>
    <scope>NUCLEOTIDE SEQUENCE</scope>
    <source>
        <strain evidence="2">HKST-UBA15</strain>
    </source>
</reference>
<organism evidence="2 3">
    <name type="scientific">Candidatus Dojkabacteria bacterium</name>
    <dbReference type="NCBI Taxonomy" id="2099670"/>
    <lineage>
        <taxon>Bacteria</taxon>
        <taxon>Candidatus Dojkabacteria</taxon>
    </lineage>
</organism>